<accession>A0ABT2RJP2</accession>
<dbReference type="RefSeq" id="WP_158368209.1">
    <property type="nucleotide sequence ID" value="NZ_JAOQJU010000002.1"/>
</dbReference>
<reference evidence="1 2" key="1">
    <citation type="journal article" date="2021" name="ISME Commun">
        <title>Automated analysis of genomic sequences facilitates high-throughput and comprehensive description of bacteria.</title>
        <authorList>
            <person name="Hitch T.C.A."/>
        </authorList>
    </citation>
    <scope>NUCLEOTIDE SEQUENCE [LARGE SCALE GENOMIC DNA]</scope>
    <source>
        <strain evidence="1 2">Sanger_03</strain>
    </source>
</reference>
<dbReference type="Proteomes" id="UP001652431">
    <property type="component" value="Unassembled WGS sequence"/>
</dbReference>
<evidence type="ECO:0000313" key="2">
    <source>
        <dbReference type="Proteomes" id="UP001652431"/>
    </source>
</evidence>
<evidence type="ECO:0000313" key="1">
    <source>
        <dbReference type="EMBL" id="MCU6685632.1"/>
    </source>
</evidence>
<sequence length="92" mass="10285">MNEWMNHPAMKTIDPVKLELIKTAAAQTSGKKGNSLATVMMALIASANKKGIQFTSEEISLILEILKEGKTTEEKLQIDNMVRMVTTYMKKK</sequence>
<dbReference type="EMBL" id="JAOQJU010000002">
    <property type="protein sequence ID" value="MCU6685632.1"/>
    <property type="molecule type" value="Genomic_DNA"/>
</dbReference>
<comment type="caution">
    <text evidence="1">The sequence shown here is derived from an EMBL/GenBank/DDBJ whole genome shotgun (WGS) entry which is preliminary data.</text>
</comment>
<protein>
    <submittedName>
        <fullName evidence="1">Uncharacterized protein</fullName>
    </submittedName>
</protein>
<name>A0ABT2RJP2_9FIRM</name>
<proteinExistence type="predicted"/>
<gene>
    <name evidence="1" type="ORF">OCV99_03510</name>
</gene>
<keyword evidence="2" id="KW-1185">Reference proteome</keyword>
<organism evidence="1 2">
    <name type="scientific">Dorea acetigenes</name>
    <dbReference type="NCBI Taxonomy" id="2981787"/>
    <lineage>
        <taxon>Bacteria</taxon>
        <taxon>Bacillati</taxon>
        <taxon>Bacillota</taxon>
        <taxon>Clostridia</taxon>
        <taxon>Lachnospirales</taxon>
        <taxon>Lachnospiraceae</taxon>
        <taxon>Dorea</taxon>
    </lineage>
</organism>